<dbReference type="Pfam" id="PF07751">
    <property type="entry name" value="Abi_2"/>
    <property type="match status" value="1"/>
</dbReference>
<dbReference type="InterPro" id="IPR011664">
    <property type="entry name" value="Abi_system_AbiD/AbiF-like"/>
</dbReference>
<name>A0A645IZC6_9ZZZZ</name>
<protein>
    <recommendedName>
        <fullName evidence="2">Abi-like protein</fullName>
    </recommendedName>
</protein>
<gene>
    <name evidence="1" type="ORF">SDC9_204470</name>
</gene>
<dbReference type="AlphaFoldDB" id="A0A645IZC6"/>
<proteinExistence type="predicted"/>
<reference evidence="1" key="1">
    <citation type="submission" date="2019-08" db="EMBL/GenBank/DDBJ databases">
        <authorList>
            <person name="Kucharzyk K."/>
            <person name="Murdoch R.W."/>
            <person name="Higgins S."/>
            <person name="Loffler F."/>
        </authorList>
    </citation>
    <scope>NUCLEOTIDE SEQUENCE</scope>
</reference>
<sequence>MKKIEDEKNNHKNKLFIKHHNDKYNGILPIWVAVEIMSFGTLSKLYSNMLPQDTTYIKKELCNINPTLVNSWLHSLTHLRNVCAHYGRIYNTYFPTINMKNTDKNNVINDKQIFAYILAIKHLIADKAVWNDFFIKLQALFYKYNACINLEFLGFPENWVSILSL</sequence>
<evidence type="ECO:0000313" key="1">
    <source>
        <dbReference type="EMBL" id="MPN56778.1"/>
    </source>
</evidence>
<organism evidence="1">
    <name type="scientific">bioreactor metagenome</name>
    <dbReference type="NCBI Taxonomy" id="1076179"/>
    <lineage>
        <taxon>unclassified sequences</taxon>
        <taxon>metagenomes</taxon>
        <taxon>ecological metagenomes</taxon>
    </lineage>
</organism>
<dbReference type="EMBL" id="VSSQ01127509">
    <property type="protein sequence ID" value="MPN56778.1"/>
    <property type="molecule type" value="Genomic_DNA"/>
</dbReference>
<evidence type="ECO:0008006" key="2">
    <source>
        <dbReference type="Google" id="ProtNLM"/>
    </source>
</evidence>
<comment type="caution">
    <text evidence="1">The sequence shown here is derived from an EMBL/GenBank/DDBJ whole genome shotgun (WGS) entry which is preliminary data.</text>
</comment>
<accession>A0A645IZC6</accession>